<dbReference type="EMBL" id="KN833704">
    <property type="protein sequence ID" value="KIK26018.1"/>
    <property type="molecule type" value="Genomic_DNA"/>
</dbReference>
<feature type="region of interest" description="Disordered" evidence="1">
    <location>
        <begin position="59"/>
        <end position="96"/>
    </location>
</feature>
<accession>A0A0D0A1V0</accession>
<dbReference type="HOGENOM" id="CLU_2360531_0_0_1"/>
<proteinExistence type="predicted"/>
<dbReference type="AlphaFoldDB" id="A0A0D0A1V0"/>
<evidence type="ECO:0000313" key="2">
    <source>
        <dbReference type="EMBL" id="KIK26018.1"/>
    </source>
</evidence>
<dbReference type="Proteomes" id="UP000054018">
    <property type="component" value="Unassembled WGS sequence"/>
</dbReference>
<keyword evidence="3" id="KW-1185">Reference proteome</keyword>
<evidence type="ECO:0000256" key="1">
    <source>
        <dbReference type="SAM" id="MobiDB-lite"/>
    </source>
</evidence>
<name>A0A0D0A1V0_9AGAM</name>
<evidence type="ECO:0000313" key="3">
    <source>
        <dbReference type="Proteomes" id="UP000054018"/>
    </source>
</evidence>
<gene>
    <name evidence="2" type="ORF">PISMIDRAFT_676558</name>
</gene>
<organism evidence="2 3">
    <name type="scientific">Pisolithus microcarpus 441</name>
    <dbReference type="NCBI Taxonomy" id="765257"/>
    <lineage>
        <taxon>Eukaryota</taxon>
        <taxon>Fungi</taxon>
        <taxon>Dikarya</taxon>
        <taxon>Basidiomycota</taxon>
        <taxon>Agaricomycotina</taxon>
        <taxon>Agaricomycetes</taxon>
        <taxon>Agaricomycetidae</taxon>
        <taxon>Boletales</taxon>
        <taxon>Sclerodermatineae</taxon>
        <taxon>Pisolithaceae</taxon>
        <taxon>Pisolithus</taxon>
    </lineage>
</organism>
<reference evidence="3" key="2">
    <citation type="submission" date="2015-01" db="EMBL/GenBank/DDBJ databases">
        <title>Evolutionary Origins and Diversification of the Mycorrhizal Mutualists.</title>
        <authorList>
            <consortium name="DOE Joint Genome Institute"/>
            <consortium name="Mycorrhizal Genomics Consortium"/>
            <person name="Kohler A."/>
            <person name="Kuo A."/>
            <person name="Nagy L.G."/>
            <person name="Floudas D."/>
            <person name="Copeland A."/>
            <person name="Barry K.W."/>
            <person name="Cichocki N."/>
            <person name="Veneault-Fourrey C."/>
            <person name="LaButti K."/>
            <person name="Lindquist E.A."/>
            <person name="Lipzen A."/>
            <person name="Lundell T."/>
            <person name="Morin E."/>
            <person name="Murat C."/>
            <person name="Riley R."/>
            <person name="Ohm R."/>
            <person name="Sun H."/>
            <person name="Tunlid A."/>
            <person name="Henrissat B."/>
            <person name="Grigoriev I.V."/>
            <person name="Hibbett D.S."/>
            <person name="Martin F."/>
        </authorList>
    </citation>
    <scope>NUCLEOTIDE SEQUENCE [LARGE SCALE GENOMIC DNA]</scope>
    <source>
        <strain evidence="3">441</strain>
    </source>
</reference>
<reference evidence="2 3" key="1">
    <citation type="submission" date="2014-04" db="EMBL/GenBank/DDBJ databases">
        <authorList>
            <consortium name="DOE Joint Genome Institute"/>
            <person name="Kuo A."/>
            <person name="Kohler A."/>
            <person name="Costa M.D."/>
            <person name="Nagy L.G."/>
            <person name="Floudas D."/>
            <person name="Copeland A."/>
            <person name="Barry K.W."/>
            <person name="Cichocki N."/>
            <person name="Veneault-Fourrey C."/>
            <person name="LaButti K."/>
            <person name="Lindquist E.A."/>
            <person name="Lipzen A."/>
            <person name="Lundell T."/>
            <person name="Morin E."/>
            <person name="Murat C."/>
            <person name="Sun H."/>
            <person name="Tunlid A."/>
            <person name="Henrissat B."/>
            <person name="Grigoriev I.V."/>
            <person name="Hibbett D.S."/>
            <person name="Martin F."/>
            <person name="Nordberg H.P."/>
            <person name="Cantor M.N."/>
            <person name="Hua S.X."/>
        </authorList>
    </citation>
    <scope>NUCLEOTIDE SEQUENCE [LARGE SCALE GENOMIC DNA]</scope>
    <source>
        <strain evidence="2 3">441</strain>
    </source>
</reference>
<feature type="compositionally biased region" description="Gly residues" evidence="1">
    <location>
        <begin position="86"/>
        <end position="96"/>
    </location>
</feature>
<protein>
    <submittedName>
        <fullName evidence="2">Uncharacterized protein</fullName>
    </submittedName>
</protein>
<sequence length="96" mass="10465">MTKNSTDVQCHQQKLHHILFGRELCWRLSYPSARSSSSGFQRRSFVSCGARTMIVNGSSSRPKRFHIPASPSRSDRSLGETSGDGIIRGAGGPGVM</sequence>